<dbReference type="InterPro" id="IPR015262">
    <property type="entry name" value="tRNA_Ile_lys_synt_subst-bd"/>
</dbReference>
<proteinExistence type="inferred from homology"/>
<dbReference type="RefSeq" id="WP_368004685.1">
    <property type="nucleotide sequence ID" value="NZ_JAMXFF010000001.1"/>
</dbReference>
<dbReference type="InterPro" id="IPR014729">
    <property type="entry name" value="Rossmann-like_a/b/a_fold"/>
</dbReference>
<keyword evidence="1 7" id="KW-0963">Cytoplasm</keyword>
<dbReference type="Gene3D" id="1.20.59.20">
    <property type="match status" value="1"/>
</dbReference>
<evidence type="ECO:0000256" key="1">
    <source>
        <dbReference type="ARBA" id="ARBA00022490"/>
    </source>
</evidence>
<dbReference type="PANTHER" id="PTHR43033">
    <property type="entry name" value="TRNA(ILE)-LYSIDINE SYNTHASE-RELATED"/>
    <property type="match status" value="1"/>
</dbReference>
<keyword evidence="2 7" id="KW-0436">Ligase</keyword>
<dbReference type="InterPro" id="IPR012094">
    <property type="entry name" value="tRNA_Ile_lys_synt"/>
</dbReference>
<sequence length="338" mass="38375">MTQWTPLHVKLHQTLRQRGLLSPADRILIAVSGGQDSLCLAQLLLDLQPKWNWHLAIAHCDHQWRSDSTPNAKYVETLTKQWQLPFFLQTAGTEVPHTEAGAREWRYHALSAIAESEGYPTLVTGHTQSDRAETLLFNLMRGTGADGLQALSWDRHLTPTLRLVRPLLEVSRQETGTFCHQREITIWEDVTNLDITYSRNRIRQELLPYLTQQFNPGVEQHLAQTAELLRAEVEYLETQARELLEQSLSQSEPVVKGELAGITQKINRRILGTAPLALQRRALRQLLQQQLPKAPNYEQVEKMTALIQAPNTTQTDPFPGGAIARVEGDWIILTTQGR</sequence>
<keyword evidence="4 7" id="KW-0547">Nucleotide-binding</keyword>
<feature type="binding site" evidence="7">
    <location>
        <begin position="32"/>
        <end position="37"/>
    </location>
    <ligand>
        <name>ATP</name>
        <dbReference type="ChEBI" id="CHEBI:30616"/>
    </ligand>
</feature>
<comment type="similarity">
    <text evidence="7">Belongs to the tRNA(Ile)-lysidine synthase family.</text>
</comment>
<dbReference type="NCBIfam" id="TIGR02432">
    <property type="entry name" value="lysidine_TilS_N"/>
    <property type="match status" value="1"/>
</dbReference>
<dbReference type="PANTHER" id="PTHR43033:SF1">
    <property type="entry name" value="TRNA(ILE)-LYSIDINE SYNTHASE-RELATED"/>
    <property type="match status" value="1"/>
</dbReference>
<protein>
    <recommendedName>
        <fullName evidence="7">tRNA(Ile)-lysidine synthase</fullName>
        <ecNumber evidence="7">6.3.4.19</ecNumber>
    </recommendedName>
    <alternativeName>
        <fullName evidence="7">tRNA(Ile)-2-lysyl-cytidine synthase</fullName>
    </alternativeName>
    <alternativeName>
        <fullName evidence="7">tRNA(Ile)-lysidine synthetase</fullName>
    </alternativeName>
</protein>
<dbReference type="CDD" id="cd01992">
    <property type="entry name" value="TilS_N"/>
    <property type="match status" value="1"/>
</dbReference>
<dbReference type="Pfam" id="PF01171">
    <property type="entry name" value="ATP_bind_3"/>
    <property type="match status" value="1"/>
</dbReference>
<keyword evidence="3 7" id="KW-0819">tRNA processing</keyword>
<organism evidence="10 11">
    <name type="scientific">Laspinema palackyanum D2a</name>
    <dbReference type="NCBI Taxonomy" id="2953684"/>
    <lineage>
        <taxon>Bacteria</taxon>
        <taxon>Bacillati</taxon>
        <taxon>Cyanobacteriota</taxon>
        <taxon>Cyanophyceae</taxon>
        <taxon>Oscillatoriophycideae</taxon>
        <taxon>Oscillatoriales</taxon>
        <taxon>Laspinemataceae</taxon>
        <taxon>Laspinema</taxon>
        <taxon>Laspinema palackyanum</taxon>
    </lineage>
</organism>
<dbReference type="SUPFAM" id="SSF52402">
    <property type="entry name" value="Adenine nucleotide alpha hydrolases-like"/>
    <property type="match status" value="1"/>
</dbReference>
<reference evidence="10 11" key="1">
    <citation type="journal article" date="2022" name="Front. Microbiol.">
        <title>High genomic differentiation and limited gene flow indicate recent cryptic speciation within the genus Laspinema (cyanobacteria).</title>
        <authorList>
            <person name="Stanojkovic A."/>
            <person name="Skoupy S."/>
            <person name="Skaloud P."/>
            <person name="Dvorak P."/>
        </authorList>
    </citation>
    <scope>NUCLEOTIDE SEQUENCE [LARGE SCALE GENOMIC DNA]</scope>
    <source>
        <strain evidence="10 11">D2a</strain>
    </source>
</reference>
<comment type="catalytic activity">
    <reaction evidence="6 7">
        <text>cytidine(34) in tRNA(Ile2) + L-lysine + ATP = lysidine(34) in tRNA(Ile2) + AMP + diphosphate + H(+)</text>
        <dbReference type="Rhea" id="RHEA:43744"/>
        <dbReference type="Rhea" id="RHEA-COMP:10625"/>
        <dbReference type="Rhea" id="RHEA-COMP:10670"/>
        <dbReference type="ChEBI" id="CHEBI:15378"/>
        <dbReference type="ChEBI" id="CHEBI:30616"/>
        <dbReference type="ChEBI" id="CHEBI:32551"/>
        <dbReference type="ChEBI" id="CHEBI:33019"/>
        <dbReference type="ChEBI" id="CHEBI:82748"/>
        <dbReference type="ChEBI" id="CHEBI:83665"/>
        <dbReference type="ChEBI" id="CHEBI:456215"/>
        <dbReference type="EC" id="6.3.4.19"/>
    </reaction>
</comment>
<evidence type="ECO:0000256" key="3">
    <source>
        <dbReference type="ARBA" id="ARBA00022694"/>
    </source>
</evidence>
<evidence type="ECO:0000256" key="4">
    <source>
        <dbReference type="ARBA" id="ARBA00022741"/>
    </source>
</evidence>
<keyword evidence="5 7" id="KW-0067">ATP-binding</keyword>
<evidence type="ECO:0000313" key="10">
    <source>
        <dbReference type="EMBL" id="MCT7964936.1"/>
    </source>
</evidence>
<evidence type="ECO:0000256" key="7">
    <source>
        <dbReference type="HAMAP-Rule" id="MF_01161"/>
    </source>
</evidence>
<evidence type="ECO:0000256" key="2">
    <source>
        <dbReference type="ARBA" id="ARBA00022598"/>
    </source>
</evidence>
<evidence type="ECO:0000259" key="8">
    <source>
        <dbReference type="Pfam" id="PF01171"/>
    </source>
</evidence>
<comment type="subcellular location">
    <subcellularLocation>
        <location evidence="7">Cytoplasm</location>
    </subcellularLocation>
</comment>
<feature type="domain" description="tRNA(Ile)-lysidine synthase substrate-binding" evidence="9">
    <location>
        <begin position="271"/>
        <end position="325"/>
    </location>
</feature>
<accession>A0ABT2MM11</accession>
<dbReference type="InterPro" id="IPR011063">
    <property type="entry name" value="TilS/TtcA_N"/>
</dbReference>
<dbReference type="EMBL" id="JAMXFF010000001">
    <property type="protein sequence ID" value="MCT7964936.1"/>
    <property type="molecule type" value="Genomic_DNA"/>
</dbReference>
<evidence type="ECO:0000259" key="9">
    <source>
        <dbReference type="Pfam" id="PF09179"/>
    </source>
</evidence>
<comment type="domain">
    <text evidence="7">The N-terminal region contains the highly conserved SGGXDS motif, predicted to be a P-loop motif involved in ATP binding.</text>
</comment>
<dbReference type="HAMAP" id="MF_01161">
    <property type="entry name" value="tRNA_Ile_lys_synt"/>
    <property type="match status" value="1"/>
</dbReference>
<feature type="domain" description="tRNA(Ile)-lysidine/2-thiocytidine synthase N-terminal" evidence="8">
    <location>
        <begin position="27"/>
        <end position="205"/>
    </location>
</feature>
<dbReference type="Gene3D" id="3.40.50.620">
    <property type="entry name" value="HUPs"/>
    <property type="match status" value="1"/>
</dbReference>
<evidence type="ECO:0000256" key="6">
    <source>
        <dbReference type="ARBA" id="ARBA00048539"/>
    </source>
</evidence>
<dbReference type="Pfam" id="PF09179">
    <property type="entry name" value="TilS"/>
    <property type="match status" value="1"/>
</dbReference>
<comment type="caution">
    <text evidence="10">The sequence shown here is derived from an EMBL/GenBank/DDBJ whole genome shotgun (WGS) entry which is preliminary data.</text>
</comment>
<name>A0ABT2MM11_9CYAN</name>
<gene>
    <name evidence="7 10" type="primary">tilS</name>
    <name evidence="10" type="ORF">NG799_01145</name>
</gene>
<evidence type="ECO:0000313" key="11">
    <source>
        <dbReference type="Proteomes" id="UP001525890"/>
    </source>
</evidence>
<dbReference type="SUPFAM" id="SSF82829">
    <property type="entry name" value="MesJ substrate recognition domain-like"/>
    <property type="match status" value="1"/>
</dbReference>
<keyword evidence="11" id="KW-1185">Reference proteome</keyword>
<dbReference type="EC" id="6.3.4.19" evidence="7"/>
<evidence type="ECO:0000256" key="5">
    <source>
        <dbReference type="ARBA" id="ARBA00022840"/>
    </source>
</evidence>
<dbReference type="Proteomes" id="UP001525890">
    <property type="component" value="Unassembled WGS sequence"/>
</dbReference>
<comment type="function">
    <text evidence="7">Ligates lysine onto the cytidine present at position 34 of the AUA codon-specific tRNA(Ile) that contains the anticodon CAU, in an ATP-dependent manner. Cytidine is converted to lysidine, thus changing the amino acid specificity of the tRNA from methionine to isoleucine.</text>
</comment>
<dbReference type="InterPro" id="IPR012795">
    <property type="entry name" value="tRNA_Ile_lys_synt_N"/>
</dbReference>
<dbReference type="GO" id="GO:0032267">
    <property type="term" value="F:tRNA(Ile)-lysidine synthase activity"/>
    <property type="evidence" value="ECO:0007669"/>
    <property type="project" value="UniProtKB-EC"/>
</dbReference>